<dbReference type="EMBL" id="OW240924">
    <property type="protein sequence ID" value="CAH2328228.1"/>
    <property type="molecule type" value="Genomic_DNA"/>
</dbReference>
<name>A0AAD1TMF9_PELCU</name>
<feature type="non-terminal residue" evidence="1">
    <location>
        <position position="1"/>
    </location>
</feature>
<sequence>NWGSELAEEQVQIVCISRAARCQGLSLESYESGDTSGMTPGNSCFVGQCSPCVILMSL</sequence>
<gene>
    <name evidence="1" type="ORF">PECUL_23A003849</name>
</gene>
<dbReference type="Proteomes" id="UP001295444">
    <property type="component" value="Chromosome 13"/>
</dbReference>
<reference evidence="1" key="1">
    <citation type="submission" date="2022-03" db="EMBL/GenBank/DDBJ databases">
        <authorList>
            <person name="Alioto T."/>
            <person name="Alioto T."/>
            <person name="Gomez Garrido J."/>
        </authorList>
    </citation>
    <scope>NUCLEOTIDE SEQUENCE</scope>
</reference>
<evidence type="ECO:0000313" key="2">
    <source>
        <dbReference type="Proteomes" id="UP001295444"/>
    </source>
</evidence>
<keyword evidence="2" id="KW-1185">Reference proteome</keyword>
<proteinExistence type="predicted"/>
<evidence type="ECO:0000313" key="1">
    <source>
        <dbReference type="EMBL" id="CAH2328228.1"/>
    </source>
</evidence>
<protein>
    <submittedName>
        <fullName evidence="1">Uncharacterized protein</fullName>
    </submittedName>
</protein>
<accession>A0AAD1TMF9</accession>
<feature type="non-terminal residue" evidence="1">
    <location>
        <position position="58"/>
    </location>
</feature>
<organism evidence="1 2">
    <name type="scientific">Pelobates cultripes</name>
    <name type="common">Western spadefoot toad</name>
    <dbReference type="NCBI Taxonomy" id="61616"/>
    <lineage>
        <taxon>Eukaryota</taxon>
        <taxon>Metazoa</taxon>
        <taxon>Chordata</taxon>
        <taxon>Craniata</taxon>
        <taxon>Vertebrata</taxon>
        <taxon>Euteleostomi</taxon>
        <taxon>Amphibia</taxon>
        <taxon>Batrachia</taxon>
        <taxon>Anura</taxon>
        <taxon>Pelobatoidea</taxon>
        <taxon>Pelobatidae</taxon>
        <taxon>Pelobates</taxon>
    </lineage>
</organism>
<dbReference type="AlphaFoldDB" id="A0AAD1TMF9"/>